<comment type="caution">
    <text evidence="2">The sequence shown here is derived from an EMBL/GenBank/DDBJ whole genome shotgun (WGS) entry which is preliminary data.</text>
</comment>
<organism evidence="2 3">
    <name type="scientific">Cloacibacillus evryensis</name>
    <dbReference type="NCBI Taxonomy" id="508460"/>
    <lineage>
        <taxon>Bacteria</taxon>
        <taxon>Thermotogati</taxon>
        <taxon>Synergistota</taxon>
        <taxon>Synergistia</taxon>
        <taxon>Synergistales</taxon>
        <taxon>Synergistaceae</taxon>
        <taxon>Cloacibacillus</taxon>
    </lineage>
</organism>
<protein>
    <submittedName>
        <fullName evidence="2">DUF2075 domain-containing protein</fullName>
    </submittedName>
</protein>
<name>A0AAW5K0E5_9BACT</name>
<dbReference type="Gene3D" id="3.40.50.300">
    <property type="entry name" value="P-loop containing nucleotide triphosphate hydrolases"/>
    <property type="match status" value="1"/>
</dbReference>
<accession>A0AAW5K0E5</accession>
<reference evidence="2 3" key="1">
    <citation type="submission" date="2022-06" db="EMBL/GenBank/DDBJ databases">
        <title>Isolation of gut microbiota from human fecal samples.</title>
        <authorList>
            <person name="Pamer E.G."/>
            <person name="Barat B."/>
            <person name="Waligurski E."/>
            <person name="Medina S."/>
            <person name="Paddock L."/>
            <person name="Mostad J."/>
        </authorList>
    </citation>
    <scope>NUCLEOTIDE SEQUENCE [LARGE SCALE GENOMIC DNA]</scope>
    <source>
        <strain evidence="2 3">DFI.9.90</strain>
    </source>
</reference>
<keyword evidence="3" id="KW-1185">Reference proteome</keyword>
<dbReference type="EMBL" id="JANFYT010000003">
    <property type="protein sequence ID" value="MCQ4813219.1"/>
    <property type="molecule type" value="Genomic_DNA"/>
</dbReference>
<sequence length="588" mass="67402">MGKRVDAVLLYQNIVFLMEFKCGDANYRQSTSDQVCDYALDLRNFHKESLDKLLVPIMIPTEASAMPCVICEHERILEPICCNASNIANAIHAVTSHYNDEPDFDYNKWETSAYYPTPTIVEAAQALYQGHNVHDITRSDAGAENLTVTTDEINKIIDYSKKEKRKSICFVTGVPGAGKTLVGLNIAIERSNAETGERAVFLSGNYPLVTVLQEALARDEVVQKAQQNNRISKATALRETVAFIQIIHKYRDSFVENENIPPEHVVIFDEAQRAWTHDMIKKFMSTKKDIMEFPYSEPEFLISTMDRHKDWAVIICLVGGGQEINTGEAGLPEWFDSLRRSFSNWDIYVTPQLNDDEYRRGRRWESMISKLQVYKRDKMHLSTSVRSFRTPELAAFVKAVLDVNTKGAQQLYQRIKNNYPIVITRDLNKAKEWVREHSQGTTRYGLLASSGALRLKAEGLFVKNDIDVANWFLNGKDDVRSSYALEDVVTEFDIQGLELDYSVVAWGADFRFSNEQWSRNNFVGNRWNNVISEEKRLYLKNAYRVLLTRARQGMAIFIPLGSDTDISRKREFYDGTYNYLKEVGIKNL</sequence>
<evidence type="ECO:0000313" key="2">
    <source>
        <dbReference type="EMBL" id="MCQ4813219.1"/>
    </source>
</evidence>
<evidence type="ECO:0000313" key="3">
    <source>
        <dbReference type="Proteomes" id="UP001205919"/>
    </source>
</evidence>
<evidence type="ECO:0000259" key="1">
    <source>
        <dbReference type="Pfam" id="PF09848"/>
    </source>
</evidence>
<dbReference type="Proteomes" id="UP001205919">
    <property type="component" value="Unassembled WGS sequence"/>
</dbReference>
<dbReference type="Pfam" id="PF09848">
    <property type="entry name" value="SLFN-g3_helicase"/>
    <property type="match status" value="1"/>
</dbReference>
<dbReference type="InterPro" id="IPR027417">
    <property type="entry name" value="P-loop_NTPase"/>
</dbReference>
<feature type="domain" description="Schlafen group 3-like DNA/RNA helicase" evidence="1">
    <location>
        <begin position="166"/>
        <end position="559"/>
    </location>
</feature>
<dbReference type="AlphaFoldDB" id="A0AAW5K0E5"/>
<dbReference type="RefSeq" id="WP_198006130.1">
    <property type="nucleotide sequence ID" value="NZ_CABKQM010000002.1"/>
</dbReference>
<proteinExistence type="predicted"/>
<gene>
    <name evidence="2" type="ORF">NE630_02130</name>
</gene>
<dbReference type="SUPFAM" id="SSF52540">
    <property type="entry name" value="P-loop containing nucleoside triphosphate hydrolases"/>
    <property type="match status" value="1"/>
</dbReference>
<dbReference type="InterPro" id="IPR018647">
    <property type="entry name" value="SLFN_3-like_DNA/RNA_helicase"/>
</dbReference>